<keyword evidence="1" id="KW-0472">Membrane</keyword>
<comment type="caution">
    <text evidence="2">The sequence shown here is derived from an EMBL/GenBank/DDBJ whole genome shotgun (WGS) entry which is preliminary data.</text>
</comment>
<accession>A0A318J6W1</accession>
<dbReference type="Proteomes" id="UP000247792">
    <property type="component" value="Unassembled WGS sequence"/>
</dbReference>
<protein>
    <submittedName>
        <fullName evidence="2">Uncharacterized protein</fullName>
    </submittedName>
</protein>
<proteinExistence type="predicted"/>
<reference evidence="2 3" key="1">
    <citation type="submission" date="2018-05" db="EMBL/GenBank/DDBJ databases">
        <title>Genomic Encyclopedia of Type Strains, Phase IV (KMG-IV): sequencing the most valuable type-strain genomes for metagenomic binning, comparative biology and taxonomic classification.</title>
        <authorList>
            <person name="Goeker M."/>
        </authorList>
    </citation>
    <scope>NUCLEOTIDE SEQUENCE [LARGE SCALE GENOMIC DNA]</scope>
    <source>
        <strain evidence="2 3">DSM 19792</strain>
    </source>
</reference>
<evidence type="ECO:0000313" key="2">
    <source>
        <dbReference type="EMBL" id="PXX43765.1"/>
    </source>
</evidence>
<dbReference type="RefSeq" id="WP_110255056.1">
    <property type="nucleotide sequence ID" value="NZ_QJKB01000003.1"/>
</dbReference>
<organism evidence="2 3">
    <name type="scientific">Undibacterium pigrum</name>
    <dbReference type="NCBI Taxonomy" id="401470"/>
    <lineage>
        <taxon>Bacteria</taxon>
        <taxon>Pseudomonadati</taxon>
        <taxon>Pseudomonadota</taxon>
        <taxon>Betaproteobacteria</taxon>
        <taxon>Burkholderiales</taxon>
        <taxon>Oxalobacteraceae</taxon>
        <taxon>Undibacterium</taxon>
    </lineage>
</organism>
<name>A0A318J6W1_9BURK</name>
<gene>
    <name evidence="2" type="ORF">DFR42_10333</name>
</gene>
<keyword evidence="3" id="KW-1185">Reference proteome</keyword>
<keyword evidence="1" id="KW-0812">Transmembrane</keyword>
<dbReference type="OrthoDB" id="9903511at2"/>
<keyword evidence="1" id="KW-1133">Transmembrane helix</keyword>
<sequence length="85" mass="9916">MKLQHIICHMSAMVIAYGIVLVLPMLFDYAFDTCTELAVIVWLNIGLLVMRVRKIPFPSPDLRHIDVKGGLKVLWWAVFWPNYMR</sequence>
<dbReference type="AlphaFoldDB" id="A0A318J6W1"/>
<evidence type="ECO:0000313" key="3">
    <source>
        <dbReference type="Proteomes" id="UP000247792"/>
    </source>
</evidence>
<dbReference type="EMBL" id="QJKB01000003">
    <property type="protein sequence ID" value="PXX43765.1"/>
    <property type="molecule type" value="Genomic_DNA"/>
</dbReference>
<evidence type="ECO:0000256" key="1">
    <source>
        <dbReference type="SAM" id="Phobius"/>
    </source>
</evidence>
<feature type="transmembrane region" description="Helical" evidence="1">
    <location>
        <begin position="12"/>
        <end position="31"/>
    </location>
</feature>